<keyword evidence="4" id="KW-1185">Reference proteome</keyword>
<dbReference type="Pfam" id="PF24883">
    <property type="entry name" value="NPHP3_N"/>
    <property type="match status" value="1"/>
</dbReference>
<gene>
    <name evidence="3" type="ORF">E8E13_008651</name>
</gene>
<reference evidence="3" key="1">
    <citation type="submission" date="2019-04" db="EMBL/GenBank/DDBJ databases">
        <title>Sequencing of skin fungus with MAO and IRED activity.</title>
        <authorList>
            <person name="Marsaioli A.J."/>
            <person name="Bonatto J.M.C."/>
            <person name="Reis Junior O."/>
        </authorList>
    </citation>
    <scope>NUCLEOTIDE SEQUENCE</scope>
    <source>
        <strain evidence="3">30M1</strain>
    </source>
</reference>
<evidence type="ECO:0000256" key="1">
    <source>
        <dbReference type="ARBA" id="ARBA00022737"/>
    </source>
</evidence>
<accession>A0A9P4WCF7</accession>
<evidence type="ECO:0000259" key="2">
    <source>
        <dbReference type="Pfam" id="PF24883"/>
    </source>
</evidence>
<dbReference type="OrthoDB" id="3730111at2759"/>
<evidence type="ECO:0000313" key="3">
    <source>
        <dbReference type="EMBL" id="KAF3009697.1"/>
    </source>
</evidence>
<proteinExistence type="predicted"/>
<name>A0A9P4WCF7_CURKU</name>
<dbReference type="AlphaFoldDB" id="A0A9P4WCF7"/>
<evidence type="ECO:0000313" key="4">
    <source>
        <dbReference type="Proteomes" id="UP000801428"/>
    </source>
</evidence>
<dbReference type="Proteomes" id="UP000801428">
    <property type="component" value="Unassembled WGS sequence"/>
</dbReference>
<organism evidence="3 4">
    <name type="scientific">Curvularia kusanoi</name>
    <name type="common">Cochliobolus kusanoi</name>
    <dbReference type="NCBI Taxonomy" id="90978"/>
    <lineage>
        <taxon>Eukaryota</taxon>
        <taxon>Fungi</taxon>
        <taxon>Dikarya</taxon>
        <taxon>Ascomycota</taxon>
        <taxon>Pezizomycotina</taxon>
        <taxon>Dothideomycetes</taxon>
        <taxon>Pleosporomycetidae</taxon>
        <taxon>Pleosporales</taxon>
        <taxon>Pleosporineae</taxon>
        <taxon>Pleosporaceae</taxon>
        <taxon>Curvularia</taxon>
    </lineage>
</organism>
<protein>
    <recommendedName>
        <fullName evidence="2">Nephrocystin 3-like N-terminal domain-containing protein</fullName>
    </recommendedName>
</protein>
<comment type="caution">
    <text evidence="3">The sequence shown here is derived from an EMBL/GenBank/DDBJ whole genome shotgun (WGS) entry which is preliminary data.</text>
</comment>
<feature type="domain" description="Nephrocystin 3-like N-terminal" evidence="2">
    <location>
        <begin position="435"/>
        <end position="606"/>
    </location>
</feature>
<dbReference type="EMBL" id="SWKU01000002">
    <property type="protein sequence ID" value="KAF3009697.1"/>
    <property type="molecule type" value="Genomic_DNA"/>
</dbReference>
<dbReference type="PANTHER" id="PTHR40619:SF3">
    <property type="entry name" value="FUNGAL STAND N-TERMINAL GOODBYE DOMAIN-CONTAINING PROTEIN"/>
    <property type="match status" value="1"/>
</dbReference>
<keyword evidence="1" id="KW-0677">Repeat</keyword>
<dbReference type="InterPro" id="IPR056884">
    <property type="entry name" value="NPHP3-like_N"/>
</dbReference>
<sequence>MAPHIGAAYALSQERPALADQPVAVDFIDNRLPAYHPALRNLPPFNPVLRKFSATPEGNMQNKASTPDPRPLWDGLFPVALSRLQAIREQKETQSSKFRIRDGSNWCDVQDRLQAAQVAYMQTMGIQGWVKRTRRVLADKSQVGLQMSKFVPTADMTSPVVSIVQSVLEVSIEIHQHMSYSNGKQVVQNASKVRQCILESFNDVDKTIAKVEQSLTLLPLDSDVREHAIDLTVTILSTVEQVVVFYEKGITRKAFSALFRGEEYENEVLQGLTSIETKGKELSEQLDRSYKMYSRQQRSKADRLNRDTNNIAQMIDSRTGTMEGQLEHLTNAFLHFLDDYERGKREEWAAMKRQMDQLLAQTVRSITPTPTPEPVSITAWQLPGAGPPVQSQIMMPEDLWKMMHINDEIEKIDLDIAQDKQAALPSRERGKAGQIVSKAEFRSWITSTGPKALLVHGHGTTLGGVSALSMLSTILTRTLRQRQNFLAITHFCGIHEDEDEPYHGGVAMMRSFVSQLLCQQKFNTNGIQYSVDLAAAKLGQVAAICQTFGWLISQLSEETTLICIIDEIGCYERDAAIDETLEVMSYISQLMRSPVTRATIKIFATSTIVVREMREFFPESVLDLSSVSSSGILSSDGLQRELEAE</sequence>
<dbReference type="PANTHER" id="PTHR40619">
    <property type="entry name" value="FUNGAL STAND N-TERMINAL GOODBYE DOMAIN-CONTAINING PROTEIN"/>
    <property type="match status" value="1"/>
</dbReference>